<sequence>MSHNLPSQPLVTALQLGQLLKAARKRRKLTQAEVAARLGLSQNRISYLEQHADELSFRQLLGWCTTVGLELWLGERESPESASKTGW</sequence>
<dbReference type="Gene3D" id="1.10.260.40">
    <property type="entry name" value="lambda repressor-like DNA-binding domains"/>
    <property type="match status" value="1"/>
</dbReference>
<evidence type="ECO:0000313" key="2">
    <source>
        <dbReference type="EMBL" id="CAB3769939.1"/>
    </source>
</evidence>
<organism evidence="2 3">
    <name type="scientific">Paraburkholderia humisilvae</name>
    <dbReference type="NCBI Taxonomy" id="627669"/>
    <lineage>
        <taxon>Bacteria</taxon>
        <taxon>Pseudomonadati</taxon>
        <taxon>Pseudomonadota</taxon>
        <taxon>Betaproteobacteria</taxon>
        <taxon>Burkholderiales</taxon>
        <taxon>Burkholderiaceae</taxon>
        <taxon>Paraburkholderia</taxon>
    </lineage>
</organism>
<dbReference type="InterPro" id="IPR010982">
    <property type="entry name" value="Lambda_DNA-bd_dom_sf"/>
</dbReference>
<feature type="domain" description="HTH cro/C1-type" evidence="1">
    <location>
        <begin position="20"/>
        <end position="50"/>
    </location>
</feature>
<keyword evidence="3" id="KW-1185">Reference proteome</keyword>
<dbReference type="InterPro" id="IPR001387">
    <property type="entry name" value="Cro/C1-type_HTH"/>
</dbReference>
<dbReference type="EMBL" id="CADIKH010000043">
    <property type="protein sequence ID" value="CAB3769939.1"/>
    <property type="molecule type" value="Genomic_DNA"/>
</dbReference>
<protein>
    <recommendedName>
        <fullName evidence="1">HTH cro/C1-type domain-containing protein</fullName>
    </recommendedName>
</protein>
<evidence type="ECO:0000313" key="3">
    <source>
        <dbReference type="Proteomes" id="UP000494363"/>
    </source>
</evidence>
<dbReference type="GO" id="GO:0003677">
    <property type="term" value="F:DNA binding"/>
    <property type="evidence" value="ECO:0007669"/>
    <property type="project" value="InterPro"/>
</dbReference>
<dbReference type="SUPFAM" id="SSF47413">
    <property type="entry name" value="lambda repressor-like DNA-binding domains"/>
    <property type="match status" value="1"/>
</dbReference>
<proteinExistence type="predicted"/>
<dbReference type="RefSeq" id="WP_175231335.1">
    <property type="nucleotide sequence ID" value="NZ_CADIKH010000043.1"/>
</dbReference>
<accession>A0A6J5ETN1</accession>
<dbReference type="PROSITE" id="PS50943">
    <property type="entry name" value="HTH_CROC1"/>
    <property type="match status" value="1"/>
</dbReference>
<evidence type="ECO:0000259" key="1">
    <source>
        <dbReference type="PROSITE" id="PS50943"/>
    </source>
</evidence>
<dbReference type="Proteomes" id="UP000494363">
    <property type="component" value="Unassembled WGS sequence"/>
</dbReference>
<dbReference type="AlphaFoldDB" id="A0A6J5ETN1"/>
<reference evidence="2 3" key="1">
    <citation type="submission" date="2020-04" db="EMBL/GenBank/DDBJ databases">
        <authorList>
            <person name="De Canck E."/>
        </authorList>
    </citation>
    <scope>NUCLEOTIDE SEQUENCE [LARGE SCALE GENOMIC DNA]</scope>
    <source>
        <strain evidence="2 3">LMG 29542</strain>
    </source>
</reference>
<dbReference type="CDD" id="cd00093">
    <property type="entry name" value="HTH_XRE"/>
    <property type="match status" value="1"/>
</dbReference>
<dbReference type="Pfam" id="PF13560">
    <property type="entry name" value="HTH_31"/>
    <property type="match status" value="1"/>
</dbReference>
<name>A0A6J5ETN1_9BURK</name>
<dbReference type="SMART" id="SM00530">
    <property type="entry name" value="HTH_XRE"/>
    <property type="match status" value="1"/>
</dbReference>
<gene>
    <name evidence="2" type="ORF">LMG29542_06229</name>
</gene>